<dbReference type="EMBL" id="BSBI01000022">
    <property type="protein sequence ID" value="GLF99637.1"/>
    <property type="molecule type" value="Genomic_DNA"/>
</dbReference>
<feature type="domain" description="Histidine kinase/HSP90-like ATPase" evidence="3">
    <location>
        <begin position="60"/>
        <end position="170"/>
    </location>
</feature>
<sequence length="185" mass="19120">MDRIGTAGGPATTGGTGRADGTAGIGGTAGYDASADDGGYAGQPVSWAAACYDGAPECIPDARRFTRDFLERTGGTGRTRGPAAETVETAQLVVSELVTNACKYAPGPCLLELELTGEVLEIAVRDSSPELPTPGTPRPDRVGRHGLEIVRALSESFDARREPVGKRVLARLPLHAALVSPAPRP</sequence>
<keyword evidence="4" id="KW-0067">ATP-binding</keyword>
<evidence type="ECO:0000313" key="5">
    <source>
        <dbReference type="Proteomes" id="UP001291653"/>
    </source>
</evidence>
<dbReference type="InterPro" id="IPR003594">
    <property type="entry name" value="HATPase_dom"/>
</dbReference>
<dbReference type="GO" id="GO:0005524">
    <property type="term" value="F:ATP binding"/>
    <property type="evidence" value="ECO:0007669"/>
    <property type="project" value="UniProtKB-KW"/>
</dbReference>
<dbReference type="InterPro" id="IPR036890">
    <property type="entry name" value="HATPase_C_sf"/>
</dbReference>
<comment type="caution">
    <text evidence="4">The sequence shown here is derived from an EMBL/GenBank/DDBJ whole genome shotgun (WGS) entry which is preliminary data.</text>
</comment>
<dbReference type="InterPro" id="IPR050267">
    <property type="entry name" value="Anti-sigma-factor_SerPK"/>
</dbReference>
<dbReference type="Pfam" id="PF13581">
    <property type="entry name" value="HATPase_c_2"/>
    <property type="match status" value="1"/>
</dbReference>
<proteinExistence type="predicted"/>
<feature type="region of interest" description="Disordered" evidence="2">
    <location>
        <begin position="1"/>
        <end position="21"/>
    </location>
</feature>
<evidence type="ECO:0000256" key="1">
    <source>
        <dbReference type="ARBA" id="ARBA00022527"/>
    </source>
</evidence>
<keyword evidence="4" id="KW-0547">Nucleotide-binding</keyword>
<name>A0ABQ5PAQ8_9ACTN</name>
<protein>
    <submittedName>
        <fullName evidence="4">ATP-binding protein</fullName>
    </submittedName>
</protein>
<dbReference type="CDD" id="cd16936">
    <property type="entry name" value="HATPase_RsbW-like"/>
    <property type="match status" value="1"/>
</dbReference>
<keyword evidence="1" id="KW-0723">Serine/threonine-protein kinase</keyword>
<keyword evidence="5" id="KW-1185">Reference proteome</keyword>
<dbReference type="Gene3D" id="3.30.565.10">
    <property type="entry name" value="Histidine kinase-like ATPase, C-terminal domain"/>
    <property type="match status" value="1"/>
</dbReference>
<dbReference type="PANTHER" id="PTHR35526:SF3">
    <property type="entry name" value="ANTI-SIGMA-F FACTOR RSBW"/>
    <property type="match status" value="1"/>
</dbReference>
<evidence type="ECO:0000256" key="2">
    <source>
        <dbReference type="SAM" id="MobiDB-lite"/>
    </source>
</evidence>
<keyword evidence="1" id="KW-0808">Transferase</keyword>
<evidence type="ECO:0000259" key="3">
    <source>
        <dbReference type="Pfam" id="PF13581"/>
    </source>
</evidence>
<accession>A0ABQ5PAQ8</accession>
<dbReference type="Proteomes" id="UP001291653">
    <property type="component" value="Unassembled WGS sequence"/>
</dbReference>
<reference evidence="4 5" key="1">
    <citation type="submission" date="2022-10" db="EMBL/GenBank/DDBJ databases">
        <title>Draft genome sequence of Streptomyces sp. YSPA8.</title>
        <authorList>
            <person name="Moriuchi R."/>
            <person name="Dohra H."/>
            <person name="Yamamura H."/>
            <person name="Kodani S."/>
        </authorList>
    </citation>
    <scope>NUCLEOTIDE SEQUENCE [LARGE SCALE GENOMIC DNA]</scope>
    <source>
        <strain evidence="4 5">YSPA8</strain>
    </source>
</reference>
<gene>
    <name evidence="4" type="ORF">SYYSPA8_35090</name>
</gene>
<evidence type="ECO:0000313" key="4">
    <source>
        <dbReference type="EMBL" id="GLF99637.1"/>
    </source>
</evidence>
<dbReference type="PANTHER" id="PTHR35526">
    <property type="entry name" value="ANTI-SIGMA-F FACTOR RSBW-RELATED"/>
    <property type="match status" value="1"/>
</dbReference>
<dbReference type="SUPFAM" id="SSF55874">
    <property type="entry name" value="ATPase domain of HSP90 chaperone/DNA topoisomerase II/histidine kinase"/>
    <property type="match status" value="1"/>
</dbReference>
<organism evidence="4 5">
    <name type="scientific">Streptomyces yaizuensis</name>
    <dbReference type="NCBI Taxonomy" id="2989713"/>
    <lineage>
        <taxon>Bacteria</taxon>
        <taxon>Bacillati</taxon>
        <taxon>Actinomycetota</taxon>
        <taxon>Actinomycetes</taxon>
        <taxon>Kitasatosporales</taxon>
        <taxon>Streptomycetaceae</taxon>
        <taxon>Streptomyces</taxon>
    </lineage>
</organism>
<keyword evidence="1" id="KW-0418">Kinase</keyword>